<evidence type="ECO:0000259" key="1">
    <source>
        <dbReference type="PROSITE" id="PS50937"/>
    </source>
</evidence>
<dbReference type="Gene3D" id="1.10.1660.10">
    <property type="match status" value="1"/>
</dbReference>
<dbReference type="Pfam" id="PF00376">
    <property type="entry name" value="MerR"/>
    <property type="match status" value="1"/>
</dbReference>
<keyword evidence="2" id="KW-0238">DNA-binding</keyword>
<dbReference type="GO" id="GO:0003677">
    <property type="term" value="F:DNA binding"/>
    <property type="evidence" value="ECO:0007669"/>
    <property type="project" value="UniProtKB-KW"/>
</dbReference>
<name>A0ABU0SZV9_9ACTN</name>
<protein>
    <submittedName>
        <fullName evidence="2">DNA-binding transcriptional MerR regulator</fullName>
    </submittedName>
</protein>
<sequence>MGVMDGGTLYSIGELARCTGLTVKTIRFYSDRGIVPPMGPHTGRLPPLRS</sequence>
<dbReference type="EMBL" id="JAUSZI010000002">
    <property type="protein sequence ID" value="MDQ1028059.1"/>
    <property type="molecule type" value="Genomic_DNA"/>
</dbReference>
<proteinExistence type="predicted"/>
<dbReference type="Proteomes" id="UP001230328">
    <property type="component" value="Unassembled WGS sequence"/>
</dbReference>
<dbReference type="InterPro" id="IPR000551">
    <property type="entry name" value="MerR-type_HTH_dom"/>
</dbReference>
<evidence type="ECO:0000313" key="3">
    <source>
        <dbReference type="Proteomes" id="UP001230328"/>
    </source>
</evidence>
<comment type="caution">
    <text evidence="2">The sequence shown here is derived from an EMBL/GenBank/DDBJ whole genome shotgun (WGS) entry which is preliminary data.</text>
</comment>
<feature type="domain" description="HTH merR-type" evidence="1">
    <location>
        <begin position="9"/>
        <end position="50"/>
    </location>
</feature>
<keyword evidence="3" id="KW-1185">Reference proteome</keyword>
<dbReference type="SUPFAM" id="SSF46955">
    <property type="entry name" value="Putative DNA-binding domain"/>
    <property type="match status" value="1"/>
</dbReference>
<organism evidence="2 3">
    <name type="scientific">Streptomyces umbrinus</name>
    <dbReference type="NCBI Taxonomy" id="67370"/>
    <lineage>
        <taxon>Bacteria</taxon>
        <taxon>Bacillati</taxon>
        <taxon>Actinomycetota</taxon>
        <taxon>Actinomycetes</taxon>
        <taxon>Kitasatosporales</taxon>
        <taxon>Streptomycetaceae</taxon>
        <taxon>Streptomyces</taxon>
        <taxon>Streptomyces phaeochromogenes group</taxon>
    </lineage>
</organism>
<dbReference type="InterPro" id="IPR009061">
    <property type="entry name" value="DNA-bd_dom_put_sf"/>
</dbReference>
<dbReference type="PROSITE" id="PS50937">
    <property type="entry name" value="HTH_MERR_2"/>
    <property type="match status" value="1"/>
</dbReference>
<reference evidence="2 3" key="1">
    <citation type="submission" date="2023-07" db="EMBL/GenBank/DDBJ databases">
        <title>Comparative genomics of wheat-associated soil bacteria to identify genetic determinants of phenazine resistance.</title>
        <authorList>
            <person name="Mouncey N."/>
        </authorList>
    </citation>
    <scope>NUCLEOTIDE SEQUENCE [LARGE SCALE GENOMIC DNA]</scope>
    <source>
        <strain evidence="2 3">V2I4</strain>
    </source>
</reference>
<gene>
    <name evidence="2" type="ORF">QF035_005641</name>
</gene>
<accession>A0ABU0SZV9</accession>
<dbReference type="CDD" id="cd00592">
    <property type="entry name" value="HTH_MerR-like"/>
    <property type="match status" value="1"/>
</dbReference>
<evidence type="ECO:0000313" key="2">
    <source>
        <dbReference type="EMBL" id="MDQ1028059.1"/>
    </source>
</evidence>